<dbReference type="RefSeq" id="WP_008598359.1">
    <property type="nucleotide sequence ID" value="NZ_AMRM01000021.1"/>
</dbReference>
<keyword evidence="3" id="KW-1185">Reference proteome</keyword>
<feature type="transmembrane region" description="Helical" evidence="1">
    <location>
        <begin position="12"/>
        <end position="32"/>
    </location>
</feature>
<name>K2MKB4_9HYPH</name>
<dbReference type="eggNOG" id="ENOG5033C66">
    <property type="taxonomic scope" value="Bacteria"/>
</dbReference>
<feature type="transmembrane region" description="Helical" evidence="1">
    <location>
        <begin position="38"/>
        <end position="58"/>
    </location>
</feature>
<protein>
    <submittedName>
        <fullName evidence="2">Uncharacterized protein</fullName>
    </submittedName>
</protein>
<dbReference type="EMBL" id="AMRM01000021">
    <property type="protein sequence ID" value="EKF17657.1"/>
    <property type="molecule type" value="Genomic_DNA"/>
</dbReference>
<dbReference type="AlphaFoldDB" id="K2MKB4"/>
<reference evidence="2 3" key="1">
    <citation type="journal article" date="2012" name="J. Bacteriol.">
        <title>Genome Sequence of Nitratireductor pacificus Type Strain pht-3B.</title>
        <authorList>
            <person name="Lai Q."/>
            <person name="Li G."/>
            <person name="Shao Z."/>
        </authorList>
    </citation>
    <scope>NUCLEOTIDE SEQUENCE [LARGE SCALE GENOMIC DNA]</scope>
    <source>
        <strain evidence="3">pht-3B</strain>
    </source>
</reference>
<evidence type="ECO:0000313" key="2">
    <source>
        <dbReference type="EMBL" id="EKF17657.1"/>
    </source>
</evidence>
<gene>
    <name evidence="2" type="ORF">NA2_17232</name>
</gene>
<comment type="caution">
    <text evidence="2">The sequence shown here is derived from an EMBL/GenBank/DDBJ whole genome shotgun (WGS) entry which is preliminary data.</text>
</comment>
<keyword evidence="1" id="KW-0472">Membrane</keyword>
<organism evidence="2 3">
    <name type="scientific">Nitratireductor pacificus pht-3B</name>
    <dbReference type="NCBI Taxonomy" id="391937"/>
    <lineage>
        <taxon>Bacteria</taxon>
        <taxon>Pseudomonadati</taxon>
        <taxon>Pseudomonadota</taxon>
        <taxon>Alphaproteobacteria</taxon>
        <taxon>Hyphomicrobiales</taxon>
        <taxon>Phyllobacteriaceae</taxon>
        <taxon>Nitratireductor</taxon>
    </lineage>
</organism>
<accession>K2MKB4</accession>
<keyword evidence="1" id="KW-1133">Transmembrane helix</keyword>
<sequence length="124" mass="13536">MEKLRKVATICIGRAVMFGAFAIGLIMISLSFDLVRAFSAGAILTLVMAQILIIKAYATVRQNPRKTETWSHLAPDARPVGRSGARVFRSVLIDVYVRFATHSLTAGCCFFATSSALRLMRALA</sequence>
<dbReference type="OrthoDB" id="7861438at2"/>
<dbReference type="PATRIC" id="fig|391937.3.peg.3542"/>
<evidence type="ECO:0000256" key="1">
    <source>
        <dbReference type="SAM" id="Phobius"/>
    </source>
</evidence>
<keyword evidence="1" id="KW-0812">Transmembrane</keyword>
<dbReference type="Proteomes" id="UP000006786">
    <property type="component" value="Unassembled WGS sequence"/>
</dbReference>
<evidence type="ECO:0000313" key="3">
    <source>
        <dbReference type="Proteomes" id="UP000006786"/>
    </source>
</evidence>
<proteinExistence type="predicted"/>